<dbReference type="Proteomes" id="UP000748067">
    <property type="component" value="Unassembled WGS sequence"/>
</dbReference>
<dbReference type="SUPFAM" id="SSF53474">
    <property type="entry name" value="alpha/beta-Hydrolases"/>
    <property type="match status" value="1"/>
</dbReference>
<organism evidence="2 3">
    <name type="scientific">Pseudomonas antarctica</name>
    <dbReference type="NCBI Taxonomy" id="219572"/>
    <lineage>
        <taxon>Bacteria</taxon>
        <taxon>Pseudomonadati</taxon>
        <taxon>Pseudomonadota</taxon>
        <taxon>Gammaproteobacteria</taxon>
        <taxon>Pseudomonadales</taxon>
        <taxon>Pseudomonadaceae</taxon>
        <taxon>Pseudomonas</taxon>
    </lineage>
</organism>
<gene>
    <name evidence="1" type="ORF">PSAN_05130</name>
    <name evidence="2" type="ORF">SAMN04490179_5877</name>
</gene>
<evidence type="ECO:0000313" key="3">
    <source>
        <dbReference type="Proteomes" id="UP000182470"/>
    </source>
</evidence>
<reference evidence="1 4" key="1">
    <citation type="submission" date="2015-01" db="EMBL/GenBank/DDBJ databases">
        <title>Genome Sequence of Pseudomonas antarctica CMS 35.</title>
        <authorList>
            <person name="Voget S."/>
            <person name="Chow J."/>
            <person name="Daniel R."/>
            <person name="Streit W."/>
        </authorList>
    </citation>
    <scope>NUCLEOTIDE SEQUENCE [LARGE SCALE GENOMIC DNA]</scope>
    <source>
        <strain evidence="1 4">CMS 35</strain>
    </source>
</reference>
<dbReference type="EMBL" id="JXDI01000001">
    <property type="protein sequence ID" value="KAF2408132.1"/>
    <property type="molecule type" value="Genomic_DNA"/>
</dbReference>
<dbReference type="EMBL" id="LT629704">
    <property type="protein sequence ID" value="SDN78540.1"/>
    <property type="molecule type" value="Genomic_DNA"/>
</dbReference>
<dbReference type="OrthoDB" id="1432332at2"/>
<sequence>MTTFTVFFCGTGSTKFDDWNANYWNGELISTLAQNTQSVSKEFAEWIVIDGPGSGNLQADEMFAESGNYLQLKGAALGSGWEENVAHAINIMKGTFTWQREKLTEENYTQLQKAGIPIEEVKTTGSWYWRTYDYGTRKVTQQQLQEQIIKTFRKDGIIPTHVNLVGWSRGGISCHMLANAMLNDSALKNVPVNIFAVDPVPGLLNFQDNRVKLGSNVKEYVAFYARDERSLGFACVVPECDKTTKVHIYPMPGRHATLVGNAAANGNQGAKVYAEPGQLVRHFAETCLTRWGVRLEKKLNLTPAQINEQLAKMKDDVGGYVKMRSTVYTTSTQTTGERSVTKGSKDIKFTAATSNDYSPGLGLSIEHILSSDHFTDIS</sequence>
<evidence type="ECO:0000313" key="4">
    <source>
        <dbReference type="Proteomes" id="UP000748067"/>
    </source>
</evidence>
<keyword evidence="4" id="KW-1185">Reference proteome</keyword>
<name>A0A1H0E7Y7_9PSED</name>
<dbReference type="Proteomes" id="UP000182470">
    <property type="component" value="Chromosome I"/>
</dbReference>
<evidence type="ECO:0000313" key="2">
    <source>
        <dbReference type="EMBL" id="SDN78540.1"/>
    </source>
</evidence>
<protein>
    <submittedName>
        <fullName evidence="2">Uncharacterized protein</fullName>
    </submittedName>
</protein>
<accession>A0A1H0E7Y7</accession>
<dbReference type="RefSeq" id="WP_083360176.1">
    <property type="nucleotide sequence ID" value="NZ_JBLHDY010000003.1"/>
</dbReference>
<evidence type="ECO:0000313" key="1">
    <source>
        <dbReference type="EMBL" id="KAF2408132.1"/>
    </source>
</evidence>
<reference evidence="2 3" key="2">
    <citation type="submission" date="2016-10" db="EMBL/GenBank/DDBJ databases">
        <authorList>
            <person name="de Groot N.N."/>
        </authorList>
    </citation>
    <scope>NUCLEOTIDE SEQUENCE [LARGE SCALE GENOMIC DNA]</scope>
    <source>
        <strain evidence="2 3">BS2772</strain>
    </source>
</reference>
<dbReference type="InterPro" id="IPR029058">
    <property type="entry name" value="AB_hydrolase_fold"/>
</dbReference>
<dbReference type="AlphaFoldDB" id="A0A1H0E7Y7"/>
<proteinExistence type="predicted"/>